<dbReference type="PANTHER" id="PTHR13527:SF0">
    <property type="entry name" value="SAYSVFN DOMAIN-CONTAINING PROTEIN 1"/>
    <property type="match status" value="1"/>
</dbReference>
<dbReference type="InParanoid" id="A0A139WEA1"/>
<protein>
    <submittedName>
        <fullName evidence="4">SAYSvFN domain-containing protein 1-like Protein</fullName>
    </submittedName>
</protein>
<evidence type="ECO:0000313" key="5">
    <source>
        <dbReference type="Proteomes" id="UP000007266"/>
    </source>
</evidence>
<keyword evidence="5" id="KW-1185">Reference proteome</keyword>
<keyword evidence="2" id="KW-0812">Transmembrane</keyword>
<dbReference type="AlphaFoldDB" id="A0A139WEA1"/>
<feature type="region of interest" description="Disordered" evidence="1">
    <location>
        <begin position="32"/>
        <end position="66"/>
    </location>
</feature>
<accession>A0A139WEA1</accession>
<evidence type="ECO:0000259" key="3">
    <source>
        <dbReference type="Pfam" id="PF10260"/>
    </source>
</evidence>
<keyword evidence="2" id="KW-1133">Transmembrane helix</keyword>
<reference evidence="4 5" key="1">
    <citation type="journal article" date="2008" name="Nature">
        <title>The genome of the model beetle and pest Tribolium castaneum.</title>
        <authorList>
            <consortium name="Tribolium Genome Sequencing Consortium"/>
            <person name="Richards S."/>
            <person name="Gibbs R.A."/>
            <person name="Weinstock G.M."/>
            <person name="Brown S.J."/>
            <person name="Denell R."/>
            <person name="Beeman R.W."/>
            <person name="Gibbs R."/>
            <person name="Beeman R.W."/>
            <person name="Brown S.J."/>
            <person name="Bucher G."/>
            <person name="Friedrich M."/>
            <person name="Grimmelikhuijzen C.J."/>
            <person name="Klingler M."/>
            <person name="Lorenzen M."/>
            <person name="Richards S."/>
            <person name="Roth S."/>
            <person name="Schroder R."/>
            <person name="Tautz D."/>
            <person name="Zdobnov E.M."/>
            <person name="Muzny D."/>
            <person name="Gibbs R.A."/>
            <person name="Weinstock G.M."/>
            <person name="Attaway T."/>
            <person name="Bell S."/>
            <person name="Buhay C.J."/>
            <person name="Chandrabose M.N."/>
            <person name="Chavez D."/>
            <person name="Clerk-Blankenburg K.P."/>
            <person name="Cree A."/>
            <person name="Dao M."/>
            <person name="Davis C."/>
            <person name="Chacko J."/>
            <person name="Dinh H."/>
            <person name="Dugan-Rocha S."/>
            <person name="Fowler G."/>
            <person name="Garner T.T."/>
            <person name="Garnes J."/>
            <person name="Gnirke A."/>
            <person name="Hawes A."/>
            <person name="Hernandez J."/>
            <person name="Hines S."/>
            <person name="Holder M."/>
            <person name="Hume J."/>
            <person name="Jhangiani S.N."/>
            <person name="Joshi V."/>
            <person name="Khan Z.M."/>
            <person name="Jackson L."/>
            <person name="Kovar C."/>
            <person name="Kowis A."/>
            <person name="Lee S."/>
            <person name="Lewis L.R."/>
            <person name="Margolis J."/>
            <person name="Morgan M."/>
            <person name="Nazareth L.V."/>
            <person name="Nguyen N."/>
            <person name="Okwuonu G."/>
            <person name="Parker D."/>
            <person name="Richards S."/>
            <person name="Ruiz S.J."/>
            <person name="Santibanez J."/>
            <person name="Savard J."/>
            <person name="Scherer S.E."/>
            <person name="Schneider B."/>
            <person name="Sodergren E."/>
            <person name="Tautz D."/>
            <person name="Vattahil S."/>
            <person name="Villasana D."/>
            <person name="White C.S."/>
            <person name="Wright R."/>
            <person name="Park Y."/>
            <person name="Beeman R.W."/>
            <person name="Lord J."/>
            <person name="Oppert B."/>
            <person name="Lorenzen M."/>
            <person name="Brown S."/>
            <person name="Wang L."/>
            <person name="Savard J."/>
            <person name="Tautz D."/>
            <person name="Richards S."/>
            <person name="Weinstock G."/>
            <person name="Gibbs R.A."/>
            <person name="Liu Y."/>
            <person name="Worley K."/>
            <person name="Weinstock G."/>
            <person name="Elsik C.G."/>
            <person name="Reese J.T."/>
            <person name="Elhaik E."/>
            <person name="Landan G."/>
            <person name="Graur D."/>
            <person name="Arensburger P."/>
            <person name="Atkinson P."/>
            <person name="Beeman R.W."/>
            <person name="Beidler J."/>
            <person name="Brown S.J."/>
            <person name="Demuth J.P."/>
            <person name="Drury D.W."/>
            <person name="Du Y.Z."/>
            <person name="Fujiwara H."/>
            <person name="Lorenzen M."/>
            <person name="Maselli V."/>
            <person name="Osanai M."/>
            <person name="Park Y."/>
            <person name="Robertson H.M."/>
            <person name="Tu Z."/>
            <person name="Wang J.J."/>
            <person name="Wang S."/>
            <person name="Richards S."/>
            <person name="Song H."/>
            <person name="Zhang L."/>
            <person name="Sodergren E."/>
            <person name="Werner D."/>
            <person name="Stanke M."/>
            <person name="Morgenstern B."/>
            <person name="Solovyev V."/>
            <person name="Kosarev P."/>
            <person name="Brown G."/>
            <person name="Chen H.C."/>
            <person name="Ermolaeva O."/>
            <person name="Hlavina W."/>
            <person name="Kapustin Y."/>
            <person name="Kiryutin B."/>
            <person name="Kitts P."/>
            <person name="Maglott D."/>
            <person name="Pruitt K."/>
            <person name="Sapojnikov V."/>
            <person name="Souvorov A."/>
            <person name="Mackey A.J."/>
            <person name="Waterhouse R.M."/>
            <person name="Wyder S."/>
            <person name="Zdobnov E.M."/>
            <person name="Zdobnov E.M."/>
            <person name="Wyder S."/>
            <person name="Kriventseva E.V."/>
            <person name="Kadowaki T."/>
            <person name="Bork P."/>
            <person name="Aranda M."/>
            <person name="Bao R."/>
            <person name="Beermann A."/>
            <person name="Berns N."/>
            <person name="Bolognesi R."/>
            <person name="Bonneton F."/>
            <person name="Bopp D."/>
            <person name="Brown S.J."/>
            <person name="Bucher G."/>
            <person name="Butts T."/>
            <person name="Chaumot A."/>
            <person name="Denell R.E."/>
            <person name="Ferrier D.E."/>
            <person name="Friedrich M."/>
            <person name="Gordon C.M."/>
            <person name="Jindra M."/>
            <person name="Klingler M."/>
            <person name="Lan Q."/>
            <person name="Lattorff H.M."/>
            <person name="Laudet V."/>
            <person name="von Levetsow C."/>
            <person name="Liu Z."/>
            <person name="Lutz R."/>
            <person name="Lynch J.A."/>
            <person name="da Fonseca R.N."/>
            <person name="Posnien N."/>
            <person name="Reuter R."/>
            <person name="Roth S."/>
            <person name="Savard J."/>
            <person name="Schinko J.B."/>
            <person name="Schmitt C."/>
            <person name="Schoppmeier M."/>
            <person name="Schroder R."/>
            <person name="Shippy T.D."/>
            <person name="Simonnet F."/>
            <person name="Marques-Souza H."/>
            <person name="Tautz D."/>
            <person name="Tomoyasu Y."/>
            <person name="Trauner J."/>
            <person name="Van der Zee M."/>
            <person name="Vervoort M."/>
            <person name="Wittkopp N."/>
            <person name="Wimmer E.A."/>
            <person name="Yang X."/>
            <person name="Jones A.K."/>
            <person name="Sattelle D.B."/>
            <person name="Ebert P.R."/>
            <person name="Nelson D."/>
            <person name="Scott J.G."/>
            <person name="Beeman R.W."/>
            <person name="Muthukrishnan S."/>
            <person name="Kramer K.J."/>
            <person name="Arakane Y."/>
            <person name="Beeman R.W."/>
            <person name="Zhu Q."/>
            <person name="Hogenkamp D."/>
            <person name="Dixit R."/>
            <person name="Oppert B."/>
            <person name="Jiang H."/>
            <person name="Zou Z."/>
            <person name="Marshall J."/>
            <person name="Elpidina E."/>
            <person name="Vinokurov K."/>
            <person name="Oppert C."/>
            <person name="Zou Z."/>
            <person name="Evans J."/>
            <person name="Lu Z."/>
            <person name="Zhao P."/>
            <person name="Sumathipala N."/>
            <person name="Altincicek B."/>
            <person name="Vilcinskas A."/>
            <person name="Williams M."/>
            <person name="Hultmark D."/>
            <person name="Hetru C."/>
            <person name="Jiang H."/>
            <person name="Grimmelikhuijzen C.J."/>
            <person name="Hauser F."/>
            <person name="Cazzamali G."/>
            <person name="Williamson M."/>
            <person name="Park Y."/>
            <person name="Li B."/>
            <person name="Tanaka Y."/>
            <person name="Predel R."/>
            <person name="Neupert S."/>
            <person name="Schachtner J."/>
            <person name="Verleyen P."/>
            <person name="Raible F."/>
            <person name="Bork P."/>
            <person name="Friedrich M."/>
            <person name="Walden K.K."/>
            <person name="Robertson H.M."/>
            <person name="Angeli S."/>
            <person name="Foret S."/>
            <person name="Bucher G."/>
            <person name="Schuetz S."/>
            <person name="Maleszka R."/>
            <person name="Wimmer E.A."/>
            <person name="Beeman R.W."/>
            <person name="Lorenzen M."/>
            <person name="Tomoyasu Y."/>
            <person name="Miller S.C."/>
            <person name="Grossmann D."/>
            <person name="Bucher G."/>
        </authorList>
    </citation>
    <scope>NUCLEOTIDE SEQUENCE [LARGE SCALE GENOMIC DNA]</scope>
    <source>
        <strain evidence="4 5">Georgia GA2</strain>
    </source>
</reference>
<proteinExistence type="predicted"/>
<dbReference type="InterPro" id="IPR039159">
    <property type="entry name" value="SAYSD1"/>
</dbReference>
<feature type="transmembrane region" description="Helical" evidence="2">
    <location>
        <begin position="85"/>
        <end position="118"/>
    </location>
</feature>
<keyword evidence="2" id="KW-0472">Membrane</keyword>
<evidence type="ECO:0000256" key="2">
    <source>
        <dbReference type="SAM" id="Phobius"/>
    </source>
</evidence>
<dbReference type="EMBL" id="KQ971354">
    <property type="protein sequence ID" value="KYB26308.1"/>
    <property type="molecule type" value="Genomic_DNA"/>
</dbReference>
<evidence type="ECO:0000313" key="4">
    <source>
        <dbReference type="EMBL" id="KYB26308.1"/>
    </source>
</evidence>
<dbReference type="FunCoup" id="A0A139WEA1">
    <property type="interactions" value="3"/>
</dbReference>
<dbReference type="STRING" id="7070.A0A139WEA1"/>
<organism evidence="4 5">
    <name type="scientific">Tribolium castaneum</name>
    <name type="common">Red flour beetle</name>
    <dbReference type="NCBI Taxonomy" id="7070"/>
    <lineage>
        <taxon>Eukaryota</taxon>
        <taxon>Metazoa</taxon>
        <taxon>Ecdysozoa</taxon>
        <taxon>Arthropoda</taxon>
        <taxon>Hexapoda</taxon>
        <taxon>Insecta</taxon>
        <taxon>Pterygota</taxon>
        <taxon>Neoptera</taxon>
        <taxon>Endopterygota</taxon>
        <taxon>Coleoptera</taxon>
        <taxon>Polyphaga</taxon>
        <taxon>Cucujiformia</taxon>
        <taxon>Tenebrionidae</taxon>
        <taxon>Tenebrionidae incertae sedis</taxon>
        <taxon>Tribolium</taxon>
    </lineage>
</organism>
<gene>
    <name evidence="4" type="primary">AUGUSTUS-3.0.2_33712</name>
    <name evidence="4" type="ORF">TcasGA2_TC033712</name>
</gene>
<feature type="domain" description="SAYSvFN" evidence="3">
    <location>
        <begin position="89"/>
        <end position="156"/>
    </location>
</feature>
<evidence type="ECO:0000256" key="1">
    <source>
        <dbReference type="SAM" id="MobiDB-lite"/>
    </source>
</evidence>
<dbReference type="Proteomes" id="UP000007266">
    <property type="component" value="Linkage group 7"/>
</dbReference>
<name>A0A139WEA1_TRICA</name>
<dbReference type="OMA" id="LTILMWI"/>
<dbReference type="eggNOG" id="KOG3249">
    <property type="taxonomic scope" value="Eukaryota"/>
</dbReference>
<dbReference type="Pfam" id="PF10260">
    <property type="entry name" value="SAYSvFN"/>
    <property type="match status" value="1"/>
</dbReference>
<dbReference type="InterPro" id="IPR019387">
    <property type="entry name" value="SAYSvFN_dom"/>
</dbReference>
<dbReference type="PANTHER" id="PTHR13527">
    <property type="entry name" value="SAYSVFN DOMAIN-CONTAINING PROTEIN 1"/>
    <property type="match status" value="1"/>
</dbReference>
<sequence length="164" mass="19024">MEKKLAEYRARKAREEKINEIKVKTKNFFDGFWKKRPKTPEPSPAEKEALVPPSPSEEYPEDASSVCSDDESIDCFSYVDLFYYLLWFGLWVVLYVIFIEFQFGTVFLIVSAIVFMYVNTRTGPRKVGEVSAYSVFNKNCESIDGTLKAEQFEREIRYGPAVVH</sequence>
<reference evidence="4 5" key="2">
    <citation type="journal article" date="2010" name="Nucleic Acids Res.">
        <title>BeetleBase in 2010: revisions to provide comprehensive genomic information for Tribolium castaneum.</title>
        <authorList>
            <person name="Kim H.S."/>
            <person name="Murphy T."/>
            <person name="Xia J."/>
            <person name="Caragea D."/>
            <person name="Park Y."/>
            <person name="Beeman R.W."/>
            <person name="Lorenzen M.D."/>
            <person name="Butcher S."/>
            <person name="Manak J.R."/>
            <person name="Brown S.J."/>
        </authorList>
    </citation>
    <scope>GENOME REANNOTATION</scope>
    <source>
        <strain evidence="4 5">Georgia GA2</strain>
    </source>
</reference>